<dbReference type="PROSITE" id="PS51257">
    <property type="entry name" value="PROKAR_LIPOPROTEIN"/>
    <property type="match status" value="1"/>
</dbReference>
<reference evidence="3 4" key="1">
    <citation type="submission" date="2020-08" db="EMBL/GenBank/DDBJ databases">
        <title>Acidobacteriota in marine sediments use diverse sulfur dissimilation pathways.</title>
        <authorList>
            <person name="Wasmund K."/>
        </authorList>
    </citation>
    <scope>NUCLEOTIDE SEQUENCE [LARGE SCALE GENOMIC DNA]</scope>
    <source>
        <strain evidence="3">MAG AM3-A</strain>
    </source>
</reference>
<proteinExistence type="predicted"/>
<gene>
    <name evidence="3" type="ORF">IFJ97_05875</name>
</gene>
<evidence type="ECO:0000313" key="4">
    <source>
        <dbReference type="Proteomes" id="UP000598633"/>
    </source>
</evidence>
<feature type="region of interest" description="Disordered" evidence="1">
    <location>
        <begin position="25"/>
        <end position="50"/>
    </location>
</feature>
<feature type="chain" id="PRO_5035225135" description="DNA-binding protein" evidence="2">
    <location>
        <begin position="24"/>
        <end position="262"/>
    </location>
</feature>
<keyword evidence="2" id="KW-0732">Signal</keyword>
<evidence type="ECO:0000313" key="3">
    <source>
        <dbReference type="EMBL" id="MBD3870872.1"/>
    </source>
</evidence>
<dbReference type="Proteomes" id="UP000598633">
    <property type="component" value="Unassembled WGS sequence"/>
</dbReference>
<evidence type="ECO:0000256" key="2">
    <source>
        <dbReference type="SAM" id="SignalP"/>
    </source>
</evidence>
<feature type="signal peptide" evidence="2">
    <location>
        <begin position="1"/>
        <end position="23"/>
    </location>
</feature>
<name>A0A8J7CEV9_9BACT</name>
<evidence type="ECO:0000256" key="1">
    <source>
        <dbReference type="SAM" id="MobiDB-lite"/>
    </source>
</evidence>
<dbReference type="EMBL" id="JACXWA010000099">
    <property type="protein sequence ID" value="MBD3870872.1"/>
    <property type="molecule type" value="Genomic_DNA"/>
</dbReference>
<feature type="compositionally biased region" description="Polar residues" evidence="1">
    <location>
        <begin position="33"/>
        <end position="43"/>
    </location>
</feature>
<organism evidence="3 4">
    <name type="scientific">Candidatus Sulfomarinibacter kjeldsenii</name>
    <dbReference type="NCBI Taxonomy" id="2885994"/>
    <lineage>
        <taxon>Bacteria</taxon>
        <taxon>Pseudomonadati</taxon>
        <taxon>Acidobacteriota</taxon>
        <taxon>Thermoanaerobaculia</taxon>
        <taxon>Thermoanaerobaculales</taxon>
        <taxon>Candidatus Sulfomarinibacteraceae</taxon>
        <taxon>Candidatus Sulfomarinibacter</taxon>
    </lineage>
</organism>
<sequence length="262" mass="27616">MRNRTVFTIWAVAMLGVISGCSAQPSVEEPSASRDTGTVNAQTDAGGGPEVVSGSVVEMMNAAGYTYVRVDLGDGEVWVASTRFLVEVGDRVTFPLETPMRDFHSESLDRDFSLVYFVSYVVPEGEAPQTMAPAATNMPPGHPSLDAANADPESAEVTKVEAPSGGMTIADLWTNRADLAGTQVKVRGRVVKYNAAILGRNWFHVQDGSGATGQGKDDLTVTTEAVVAVGDIVTATGTVAVDRDFGAGYTYSLMLEDATVTP</sequence>
<protein>
    <recommendedName>
        <fullName evidence="5">DNA-binding protein</fullName>
    </recommendedName>
</protein>
<comment type="caution">
    <text evidence="3">The sequence shown here is derived from an EMBL/GenBank/DDBJ whole genome shotgun (WGS) entry which is preliminary data.</text>
</comment>
<accession>A0A8J7CEV9</accession>
<evidence type="ECO:0008006" key="5">
    <source>
        <dbReference type="Google" id="ProtNLM"/>
    </source>
</evidence>
<dbReference type="AlphaFoldDB" id="A0A8J7CEV9"/>